<dbReference type="PANTHER" id="PTHR30383:SF5">
    <property type="entry name" value="SGNH HYDROLASE-TYPE ESTERASE DOMAIN-CONTAINING PROTEIN"/>
    <property type="match status" value="1"/>
</dbReference>
<dbReference type="AlphaFoldDB" id="A0A923E3U6"/>
<feature type="signal peptide" evidence="1">
    <location>
        <begin position="1"/>
        <end position="19"/>
    </location>
</feature>
<protein>
    <submittedName>
        <fullName evidence="3">G-D-S-L family lipolytic protein</fullName>
    </submittedName>
</protein>
<dbReference type="GO" id="GO:0004622">
    <property type="term" value="F:phosphatidylcholine lysophospholipase activity"/>
    <property type="evidence" value="ECO:0007669"/>
    <property type="project" value="TreeGrafter"/>
</dbReference>
<evidence type="ECO:0000256" key="1">
    <source>
        <dbReference type="SAM" id="SignalP"/>
    </source>
</evidence>
<dbReference type="PANTHER" id="PTHR30383">
    <property type="entry name" value="THIOESTERASE 1/PROTEASE 1/LYSOPHOSPHOLIPASE L1"/>
    <property type="match status" value="1"/>
</dbReference>
<dbReference type="SUPFAM" id="SSF52266">
    <property type="entry name" value="SGNH hydrolase"/>
    <property type="match status" value="1"/>
</dbReference>
<keyword evidence="1" id="KW-0732">Signal</keyword>
<evidence type="ECO:0000313" key="4">
    <source>
        <dbReference type="Proteomes" id="UP000601055"/>
    </source>
</evidence>
<comment type="caution">
    <text evidence="3">The sequence shown here is derived from an EMBL/GenBank/DDBJ whole genome shotgun (WGS) entry which is preliminary data.</text>
</comment>
<feature type="chain" id="PRO_5037594674" evidence="1">
    <location>
        <begin position="20"/>
        <end position="216"/>
    </location>
</feature>
<dbReference type="Gene3D" id="3.40.50.1110">
    <property type="entry name" value="SGNH hydrolase"/>
    <property type="match status" value="1"/>
</dbReference>
<dbReference type="Pfam" id="PF13472">
    <property type="entry name" value="Lipase_GDSL_2"/>
    <property type="match status" value="1"/>
</dbReference>
<keyword evidence="4" id="KW-1185">Reference proteome</keyword>
<reference evidence="3" key="1">
    <citation type="submission" date="2019-11" db="EMBL/GenBank/DDBJ databases">
        <title>Description of Pedobacter sp. LMG 31464T.</title>
        <authorList>
            <person name="Carlier A."/>
            <person name="Qi S."/>
            <person name="Vandamme P."/>
        </authorList>
    </citation>
    <scope>NUCLEOTIDE SEQUENCE</scope>
    <source>
        <strain evidence="3">LMG 31464</strain>
    </source>
</reference>
<organism evidence="3 4">
    <name type="scientific">Pedobacter planticolens</name>
    <dbReference type="NCBI Taxonomy" id="2679964"/>
    <lineage>
        <taxon>Bacteria</taxon>
        <taxon>Pseudomonadati</taxon>
        <taxon>Bacteroidota</taxon>
        <taxon>Sphingobacteriia</taxon>
        <taxon>Sphingobacteriales</taxon>
        <taxon>Sphingobacteriaceae</taxon>
        <taxon>Pedobacter</taxon>
    </lineage>
</organism>
<evidence type="ECO:0000313" key="3">
    <source>
        <dbReference type="EMBL" id="MBB2146932.1"/>
    </source>
</evidence>
<accession>A0A923E3U6</accession>
<dbReference type="InterPro" id="IPR013830">
    <property type="entry name" value="SGNH_hydro"/>
</dbReference>
<proteinExistence type="predicted"/>
<dbReference type="RefSeq" id="WP_182923568.1">
    <property type="nucleotide sequence ID" value="NZ_WNXD01000002.1"/>
</dbReference>
<dbReference type="Proteomes" id="UP000601055">
    <property type="component" value="Unassembled WGS sequence"/>
</dbReference>
<dbReference type="InterPro" id="IPR051532">
    <property type="entry name" value="Ester_Hydrolysis_Enzymes"/>
</dbReference>
<feature type="domain" description="SGNH hydrolase-type esterase" evidence="2">
    <location>
        <begin position="61"/>
        <end position="206"/>
    </location>
</feature>
<dbReference type="EMBL" id="WNXD01000002">
    <property type="protein sequence ID" value="MBB2146932.1"/>
    <property type="molecule type" value="Genomic_DNA"/>
</dbReference>
<sequence>MKTLKLIALFLFVCIAAQAQQKDVFYKEIQNFKKQDSIQFPPKKAVLFIGSSTFTKWKDAQTYFPDHVILNRGFGGSSLPNVINYIGDIVYPYQPKQVIIYCGENDFTGNATAQMVVDRVKNLIDLIRAKYPKVPIAYISIKPSPSREKYWPLMVEANQKIAEMIKGMRRAAYINTYDAMFNADGTIMADIFLADKLHMNAKGYAIWAKIMEPYLK</sequence>
<evidence type="ECO:0000259" key="2">
    <source>
        <dbReference type="Pfam" id="PF13472"/>
    </source>
</evidence>
<dbReference type="InterPro" id="IPR036514">
    <property type="entry name" value="SGNH_hydro_sf"/>
</dbReference>
<gene>
    <name evidence="3" type="ORF">GM921_15615</name>
</gene>
<name>A0A923E3U6_9SPHI</name>